<keyword evidence="7" id="KW-1185">Reference proteome</keyword>
<feature type="domain" description="ATP-grasp" evidence="5">
    <location>
        <begin position="95"/>
        <end position="291"/>
    </location>
</feature>
<evidence type="ECO:0000256" key="1">
    <source>
        <dbReference type="ARBA" id="ARBA00022598"/>
    </source>
</evidence>
<accession>A0ABW3W5J9</accession>
<reference evidence="7" key="1">
    <citation type="journal article" date="2019" name="Int. J. Syst. Evol. Microbiol.">
        <title>The Global Catalogue of Microorganisms (GCM) 10K type strain sequencing project: providing services to taxonomists for standard genome sequencing and annotation.</title>
        <authorList>
            <consortium name="The Broad Institute Genomics Platform"/>
            <consortium name="The Broad Institute Genome Sequencing Center for Infectious Disease"/>
            <person name="Wu L."/>
            <person name="Ma J."/>
        </authorList>
    </citation>
    <scope>NUCLEOTIDE SEQUENCE [LARGE SCALE GENOMIC DNA]</scope>
    <source>
        <strain evidence="7">CCUG 52478</strain>
    </source>
</reference>
<dbReference type="Pfam" id="PF21360">
    <property type="entry name" value="PylC-like_N"/>
    <property type="match status" value="1"/>
</dbReference>
<dbReference type="EMBL" id="JBHTLX010000024">
    <property type="protein sequence ID" value="MFD1250563.1"/>
    <property type="molecule type" value="Genomic_DNA"/>
</dbReference>
<dbReference type="InterPro" id="IPR052032">
    <property type="entry name" value="ATP-dep_AA_Ligase"/>
</dbReference>
<dbReference type="Gene3D" id="3.30.1490.20">
    <property type="entry name" value="ATP-grasp fold, A domain"/>
    <property type="match status" value="1"/>
</dbReference>
<dbReference type="SUPFAM" id="SSF56059">
    <property type="entry name" value="Glutathione synthetase ATP-binding domain-like"/>
    <property type="match status" value="1"/>
</dbReference>
<dbReference type="Gene3D" id="3.30.470.20">
    <property type="entry name" value="ATP-grasp fold, B domain"/>
    <property type="match status" value="1"/>
</dbReference>
<keyword evidence="1" id="KW-0436">Ligase</keyword>
<dbReference type="InterPro" id="IPR013815">
    <property type="entry name" value="ATP_grasp_subdomain_1"/>
</dbReference>
<evidence type="ECO:0000313" key="6">
    <source>
        <dbReference type="EMBL" id="MFD1250563.1"/>
    </source>
</evidence>
<dbReference type="PANTHER" id="PTHR43585">
    <property type="entry name" value="FUMIPYRROLE BIOSYNTHESIS PROTEIN C"/>
    <property type="match status" value="1"/>
</dbReference>
<evidence type="ECO:0000256" key="2">
    <source>
        <dbReference type="ARBA" id="ARBA00022741"/>
    </source>
</evidence>
<sequence>MTHVLITSAGQRVSLVRAFQHELRELDPDGQVHTCDLRPALSPACQIADDTFTVPRADDPAYVDRLLDQCVRRGISVLVPTIDTELQVLADARDRFLAHKVEVVVSSPELVATCRDKRRTNELFRARGIEVPRAIDRERPTYPLFVKPYDGSRSADAAVIRRPDELLDRHLRDERLMFMEYLDGDRYEEHTVDLYYDRGHVLRCVVPRRRLQVRAGEVSKALTCRNALVPFLTERLARLDGAVGCLTAQFFLDPASDRIVGIEINARFGGGFPLSYAAGANYPRWLLDEYVRRLPVASYDGWRDGLLMLRYDQEVVLDAAAARS</sequence>
<dbReference type="Gene3D" id="3.40.50.20">
    <property type="match status" value="1"/>
</dbReference>
<gene>
    <name evidence="6" type="ORF">ACFQ3F_22410</name>
</gene>
<proteinExistence type="predicted"/>
<dbReference type="InterPro" id="IPR048764">
    <property type="entry name" value="PylC_N"/>
</dbReference>
<evidence type="ECO:0000256" key="4">
    <source>
        <dbReference type="PROSITE-ProRule" id="PRU00409"/>
    </source>
</evidence>
<keyword evidence="2 4" id="KW-0547">Nucleotide-binding</keyword>
<protein>
    <submittedName>
        <fullName evidence="6">ATP-grasp domain-containing protein</fullName>
    </submittedName>
</protein>
<organism evidence="6 7">
    <name type="scientific">Nocardioides ginsengisoli</name>
    <dbReference type="NCBI Taxonomy" id="363868"/>
    <lineage>
        <taxon>Bacteria</taxon>
        <taxon>Bacillati</taxon>
        <taxon>Actinomycetota</taxon>
        <taxon>Actinomycetes</taxon>
        <taxon>Propionibacteriales</taxon>
        <taxon>Nocardioidaceae</taxon>
        <taxon>Nocardioides</taxon>
    </lineage>
</organism>
<dbReference type="Pfam" id="PF15632">
    <property type="entry name" value="ATPgrasp_Ter"/>
    <property type="match status" value="1"/>
</dbReference>
<dbReference type="PROSITE" id="PS50975">
    <property type="entry name" value="ATP_GRASP"/>
    <property type="match status" value="1"/>
</dbReference>
<keyword evidence="3 4" id="KW-0067">ATP-binding</keyword>
<dbReference type="PANTHER" id="PTHR43585:SF2">
    <property type="entry name" value="ATP-GRASP ENZYME FSQD"/>
    <property type="match status" value="1"/>
</dbReference>
<name>A0ABW3W5J9_9ACTN</name>
<dbReference type="Proteomes" id="UP001597229">
    <property type="component" value="Unassembled WGS sequence"/>
</dbReference>
<dbReference type="InterPro" id="IPR011761">
    <property type="entry name" value="ATP-grasp"/>
</dbReference>
<comment type="caution">
    <text evidence="6">The sequence shown here is derived from an EMBL/GenBank/DDBJ whole genome shotgun (WGS) entry which is preliminary data.</text>
</comment>
<evidence type="ECO:0000259" key="5">
    <source>
        <dbReference type="PROSITE" id="PS50975"/>
    </source>
</evidence>
<evidence type="ECO:0000313" key="7">
    <source>
        <dbReference type="Proteomes" id="UP001597229"/>
    </source>
</evidence>
<evidence type="ECO:0000256" key="3">
    <source>
        <dbReference type="ARBA" id="ARBA00022840"/>
    </source>
</evidence>
<dbReference type="RefSeq" id="WP_367918971.1">
    <property type="nucleotide sequence ID" value="NZ_BAABAC010000018.1"/>
</dbReference>